<keyword evidence="4 7" id="KW-0812">Transmembrane</keyword>
<keyword evidence="5 7" id="KW-1133">Transmembrane helix</keyword>
<gene>
    <name evidence="9" type="ORF">BMF94_3518</name>
</gene>
<dbReference type="Proteomes" id="UP000237144">
    <property type="component" value="Unassembled WGS sequence"/>
</dbReference>
<protein>
    <recommendedName>
        <fullName evidence="8">Major facilitator superfamily (MFS) profile domain-containing protein</fullName>
    </recommendedName>
</protein>
<dbReference type="PROSITE" id="PS50850">
    <property type="entry name" value="MFS"/>
    <property type="match status" value="1"/>
</dbReference>
<keyword evidence="6 7" id="KW-0472">Membrane</keyword>
<evidence type="ECO:0000256" key="3">
    <source>
        <dbReference type="ARBA" id="ARBA00022448"/>
    </source>
</evidence>
<feature type="transmembrane region" description="Helical" evidence="7">
    <location>
        <begin position="101"/>
        <end position="120"/>
    </location>
</feature>
<dbReference type="Pfam" id="PF07690">
    <property type="entry name" value="MFS_1"/>
    <property type="match status" value="1"/>
</dbReference>
<comment type="subcellular location">
    <subcellularLocation>
        <location evidence="1">Endomembrane system</location>
        <topology evidence="1">Multi-pass membrane protein</topology>
    </subcellularLocation>
</comment>
<evidence type="ECO:0000313" key="10">
    <source>
        <dbReference type="Proteomes" id="UP000237144"/>
    </source>
</evidence>
<dbReference type="InterPro" id="IPR036259">
    <property type="entry name" value="MFS_trans_sf"/>
</dbReference>
<evidence type="ECO:0000313" key="9">
    <source>
        <dbReference type="EMBL" id="POY73185.1"/>
    </source>
</evidence>
<dbReference type="PANTHER" id="PTHR23514">
    <property type="entry name" value="BYPASS OF STOP CODON PROTEIN 6"/>
    <property type="match status" value="1"/>
</dbReference>
<dbReference type="FunFam" id="1.20.1250.20:FF:000286">
    <property type="entry name" value="MFS efflux transporter"/>
    <property type="match status" value="1"/>
</dbReference>
<evidence type="ECO:0000256" key="4">
    <source>
        <dbReference type="ARBA" id="ARBA00022692"/>
    </source>
</evidence>
<feature type="domain" description="Major facilitator superfamily (MFS) profile" evidence="8">
    <location>
        <begin position="332"/>
        <end position="512"/>
    </location>
</feature>
<dbReference type="SUPFAM" id="SSF103473">
    <property type="entry name" value="MFS general substrate transporter"/>
    <property type="match status" value="1"/>
</dbReference>
<organism evidence="9 10">
    <name type="scientific">Rhodotorula taiwanensis</name>
    <dbReference type="NCBI Taxonomy" id="741276"/>
    <lineage>
        <taxon>Eukaryota</taxon>
        <taxon>Fungi</taxon>
        <taxon>Dikarya</taxon>
        <taxon>Basidiomycota</taxon>
        <taxon>Pucciniomycotina</taxon>
        <taxon>Microbotryomycetes</taxon>
        <taxon>Sporidiobolales</taxon>
        <taxon>Sporidiobolaceae</taxon>
        <taxon>Rhodotorula</taxon>
    </lineage>
</organism>
<dbReference type="Gene3D" id="1.20.1250.20">
    <property type="entry name" value="MFS general substrate transporter like domains"/>
    <property type="match status" value="1"/>
</dbReference>
<proteinExistence type="inferred from homology"/>
<evidence type="ECO:0000256" key="2">
    <source>
        <dbReference type="ARBA" id="ARBA00008335"/>
    </source>
</evidence>
<comment type="caution">
    <text evidence="9">The sequence shown here is derived from an EMBL/GenBank/DDBJ whole genome shotgun (WGS) entry which is preliminary data.</text>
</comment>
<dbReference type="AlphaFoldDB" id="A0A2S5B8U5"/>
<dbReference type="STRING" id="741276.A0A2S5B8U5"/>
<feature type="transmembrane region" description="Helical" evidence="7">
    <location>
        <begin position="132"/>
        <end position="152"/>
    </location>
</feature>
<dbReference type="PANTHER" id="PTHR23514:SF3">
    <property type="entry name" value="BYPASS OF STOP CODON PROTEIN 6"/>
    <property type="match status" value="1"/>
</dbReference>
<dbReference type="InterPro" id="IPR011701">
    <property type="entry name" value="MFS"/>
</dbReference>
<evidence type="ECO:0000256" key="5">
    <source>
        <dbReference type="ARBA" id="ARBA00022989"/>
    </source>
</evidence>
<dbReference type="GO" id="GO:0016020">
    <property type="term" value="C:membrane"/>
    <property type="evidence" value="ECO:0007669"/>
    <property type="project" value="TreeGrafter"/>
</dbReference>
<dbReference type="OrthoDB" id="413079at2759"/>
<dbReference type="GO" id="GO:0022857">
    <property type="term" value="F:transmembrane transporter activity"/>
    <property type="evidence" value="ECO:0007669"/>
    <property type="project" value="InterPro"/>
</dbReference>
<sequence length="512" mass="54631">MSTMLHLEGAMHGKLPHGADSLPSPPLTPPPTLSLDRAASVMTAPAQQDGTVTFATKADKWDTRLKELSCDISLVIAGWGDASAGPLIPYMQAHYKISYEVVSMLFVGQAVGFLVAALANSWLTHRLGLGKVIVIGAAFQAVAYALLIPAFPFPAFPVIYAFGGFGMALQDAQANVYIAGRPNAEAKLGYLHASYGLGAAVVPLAATAFASSGILFARFYAISAGLAFINILLLLYGFKFSYVVDVSEPLSETIEAPGVPPVTVLEERLSSEAIELQDIVPTTPVDKWDRNGLEAGQIDAQTLDTRFRRANEASRPAKKSNVMLDALKTRATVFISVFILLYVGAEVSMGGWIVTFLIDNRNGGPDAGYVASGFWFGLMIGRIILNPLTIRVGEKRALYGYLSVALALEFAIWFANSLVGNAVVVALIGVLIGPCYPVAISVLTKVIPRRLHATSIGFCASFGQIGAAVFPFAVGALAQRFSPAALQPVMVVLFAIQAGLWWLVPNPQRKKE</sequence>
<feature type="transmembrane region" description="Helical" evidence="7">
    <location>
        <begin position="190"/>
        <end position="211"/>
    </location>
</feature>
<evidence type="ECO:0000256" key="6">
    <source>
        <dbReference type="ARBA" id="ARBA00023136"/>
    </source>
</evidence>
<evidence type="ECO:0000256" key="1">
    <source>
        <dbReference type="ARBA" id="ARBA00004127"/>
    </source>
</evidence>
<reference evidence="9 10" key="1">
    <citation type="journal article" date="2018" name="Front. Microbiol.">
        <title>Prospects for Fungal Bioremediation of Acidic Radioactive Waste Sites: Characterization and Genome Sequence of Rhodotorula taiwanensis MD1149.</title>
        <authorList>
            <person name="Tkavc R."/>
            <person name="Matrosova V.Y."/>
            <person name="Grichenko O.E."/>
            <person name="Gostincar C."/>
            <person name="Volpe R.P."/>
            <person name="Klimenkova P."/>
            <person name="Gaidamakova E.K."/>
            <person name="Zhou C.E."/>
            <person name="Stewart B.J."/>
            <person name="Lyman M.G."/>
            <person name="Malfatti S.A."/>
            <person name="Rubinfeld B."/>
            <person name="Courtot M."/>
            <person name="Singh J."/>
            <person name="Dalgard C.L."/>
            <person name="Hamilton T."/>
            <person name="Frey K.G."/>
            <person name="Gunde-Cimerman N."/>
            <person name="Dugan L."/>
            <person name="Daly M.J."/>
        </authorList>
    </citation>
    <scope>NUCLEOTIDE SEQUENCE [LARGE SCALE GENOMIC DNA]</scope>
    <source>
        <strain evidence="9 10">MD1149</strain>
    </source>
</reference>
<feature type="transmembrane region" description="Helical" evidence="7">
    <location>
        <begin position="367"/>
        <end position="385"/>
    </location>
</feature>
<feature type="transmembrane region" description="Helical" evidence="7">
    <location>
        <begin position="456"/>
        <end position="478"/>
    </location>
</feature>
<feature type="transmembrane region" description="Helical" evidence="7">
    <location>
        <begin position="397"/>
        <end position="416"/>
    </location>
</feature>
<keyword evidence="3" id="KW-0813">Transport</keyword>
<keyword evidence="10" id="KW-1185">Reference proteome</keyword>
<evidence type="ECO:0000256" key="7">
    <source>
        <dbReference type="SAM" id="Phobius"/>
    </source>
</evidence>
<dbReference type="InterPro" id="IPR051788">
    <property type="entry name" value="MFS_Transporter"/>
</dbReference>
<dbReference type="InterPro" id="IPR020846">
    <property type="entry name" value="MFS_dom"/>
</dbReference>
<feature type="transmembrane region" description="Helical" evidence="7">
    <location>
        <begin position="484"/>
        <end position="504"/>
    </location>
</feature>
<comment type="similarity">
    <text evidence="2">Belongs to the major facilitator superfamily.</text>
</comment>
<dbReference type="GO" id="GO:0012505">
    <property type="term" value="C:endomembrane system"/>
    <property type="evidence" value="ECO:0007669"/>
    <property type="project" value="UniProtKB-SubCell"/>
</dbReference>
<feature type="transmembrane region" description="Helical" evidence="7">
    <location>
        <begin position="333"/>
        <end position="355"/>
    </location>
</feature>
<accession>A0A2S5B8U5</accession>
<feature type="transmembrane region" description="Helical" evidence="7">
    <location>
        <begin position="422"/>
        <end position="444"/>
    </location>
</feature>
<feature type="transmembrane region" description="Helical" evidence="7">
    <location>
        <begin position="217"/>
        <end position="238"/>
    </location>
</feature>
<evidence type="ECO:0000259" key="8">
    <source>
        <dbReference type="PROSITE" id="PS50850"/>
    </source>
</evidence>
<name>A0A2S5B8U5_9BASI</name>
<dbReference type="EMBL" id="PJQD01000038">
    <property type="protein sequence ID" value="POY73185.1"/>
    <property type="molecule type" value="Genomic_DNA"/>
</dbReference>